<sequence>MIFSAAVMPTTLVSTLQLGAAARAAAPTEVPSLVARQARTGAITFYTPGLGSCGKTSSESDLVVAVGAPEFDKNTPNGNPNNNKLCGKQIKVTAGGKSVTVTIVDKCPACSANDLDLSPAAFNKIADPSAGRVQASWQFL</sequence>
<dbReference type="CDD" id="cd22191">
    <property type="entry name" value="DPBB_RlpA_EXP_N-like"/>
    <property type="match status" value="1"/>
</dbReference>
<keyword evidence="5" id="KW-1185">Reference proteome</keyword>
<feature type="signal peptide" evidence="2">
    <location>
        <begin position="1"/>
        <end position="21"/>
    </location>
</feature>
<dbReference type="PANTHER" id="PTHR31836:SF28">
    <property type="entry name" value="SRCR DOMAIN-CONTAINING PROTEIN-RELATED"/>
    <property type="match status" value="1"/>
</dbReference>
<dbReference type="EMBL" id="JAULSW010000008">
    <property type="protein sequence ID" value="KAK3372675.1"/>
    <property type="molecule type" value="Genomic_DNA"/>
</dbReference>
<dbReference type="PANTHER" id="PTHR31836">
    <property type="match status" value="1"/>
</dbReference>
<feature type="chain" id="PRO_5042018059" evidence="2">
    <location>
        <begin position="22"/>
        <end position="140"/>
    </location>
</feature>
<organism evidence="4 5">
    <name type="scientific">Podospora didyma</name>
    <dbReference type="NCBI Taxonomy" id="330526"/>
    <lineage>
        <taxon>Eukaryota</taxon>
        <taxon>Fungi</taxon>
        <taxon>Dikarya</taxon>
        <taxon>Ascomycota</taxon>
        <taxon>Pezizomycotina</taxon>
        <taxon>Sordariomycetes</taxon>
        <taxon>Sordariomycetidae</taxon>
        <taxon>Sordariales</taxon>
        <taxon>Podosporaceae</taxon>
        <taxon>Podospora</taxon>
    </lineage>
</organism>
<reference evidence="4" key="2">
    <citation type="submission" date="2023-06" db="EMBL/GenBank/DDBJ databases">
        <authorList>
            <consortium name="Lawrence Berkeley National Laboratory"/>
            <person name="Haridas S."/>
            <person name="Hensen N."/>
            <person name="Bonometti L."/>
            <person name="Westerberg I."/>
            <person name="Brannstrom I.O."/>
            <person name="Guillou S."/>
            <person name="Cros-Aarteil S."/>
            <person name="Calhoun S."/>
            <person name="Kuo A."/>
            <person name="Mondo S."/>
            <person name="Pangilinan J."/>
            <person name="Riley R."/>
            <person name="LaButti K."/>
            <person name="Andreopoulos B."/>
            <person name="Lipzen A."/>
            <person name="Chen C."/>
            <person name="Yanf M."/>
            <person name="Daum C."/>
            <person name="Ng V."/>
            <person name="Clum A."/>
            <person name="Steindorff A."/>
            <person name="Ohm R."/>
            <person name="Martin F."/>
            <person name="Silar P."/>
            <person name="Natvig D."/>
            <person name="Lalanne C."/>
            <person name="Gautier V."/>
            <person name="Ament-velasquez S.L."/>
            <person name="Kruys A."/>
            <person name="Hutchinson M.I."/>
            <person name="Powell A.J."/>
            <person name="Barry K."/>
            <person name="Miller A.N."/>
            <person name="Grigoriev I.V."/>
            <person name="Debuchy R."/>
            <person name="Gladieux P."/>
            <person name="Thoren M.H."/>
            <person name="Johannesson H."/>
        </authorList>
    </citation>
    <scope>NUCLEOTIDE SEQUENCE</scope>
    <source>
        <strain evidence="4">CBS 232.78</strain>
    </source>
</reference>
<evidence type="ECO:0000313" key="5">
    <source>
        <dbReference type="Proteomes" id="UP001285441"/>
    </source>
</evidence>
<dbReference type="Gene3D" id="2.40.40.10">
    <property type="entry name" value="RlpA-like domain"/>
    <property type="match status" value="1"/>
</dbReference>
<dbReference type="InterPro" id="IPR036908">
    <property type="entry name" value="RlpA-like_sf"/>
</dbReference>
<dbReference type="Pfam" id="PF03330">
    <property type="entry name" value="DPBB_1"/>
    <property type="match status" value="1"/>
</dbReference>
<dbReference type="InterPro" id="IPR009009">
    <property type="entry name" value="RlpA-like_DPBB"/>
</dbReference>
<proteinExistence type="predicted"/>
<reference evidence="4" key="1">
    <citation type="journal article" date="2023" name="Mol. Phylogenet. Evol.">
        <title>Genome-scale phylogeny and comparative genomics of the fungal order Sordariales.</title>
        <authorList>
            <person name="Hensen N."/>
            <person name="Bonometti L."/>
            <person name="Westerberg I."/>
            <person name="Brannstrom I.O."/>
            <person name="Guillou S."/>
            <person name="Cros-Aarteil S."/>
            <person name="Calhoun S."/>
            <person name="Haridas S."/>
            <person name="Kuo A."/>
            <person name="Mondo S."/>
            <person name="Pangilinan J."/>
            <person name="Riley R."/>
            <person name="LaButti K."/>
            <person name="Andreopoulos B."/>
            <person name="Lipzen A."/>
            <person name="Chen C."/>
            <person name="Yan M."/>
            <person name="Daum C."/>
            <person name="Ng V."/>
            <person name="Clum A."/>
            <person name="Steindorff A."/>
            <person name="Ohm R.A."/>
            <person name="Martin F."/>
            <person name="Silar P."/>
            <person name="Natvig D.O."/>
            <person name="Lalanne C."/>
            <person name="Gautier V."/>
            <person name="Ament-Velasquez S.L."/>
            <person name="Kruys A."/>
            <person name="Hutchinson M.I."/>
            <person name="Powell A.J."/>
            <person name="Barry K."/>
            <person name="Miller A.N."/>
            <person name="Grigoriev I.V."/>
            <person name="Debuchy R."/>
            <person name="Gladieux P."/>
            <person name="Hiltunen Thoren M."/>
            <person name="Johannesson H."/>
        </authorList>
    </citation>
    <scope>NUCLEOTIDE SEQUENCE</scope>
    <source>
        <strain evidence="4">CBS 232.78</strain>
    </source>
</reference>
<protein>
    <submittedName>
        <fullName evidence="4">RlpA-like double-psi beta-barrel-protein domain-containing protein-containing protein</fullName>
    </submittedName>
</protein>
<dbReference type="SUPFAM" id="SSF50685">
    <property type="entry name" value="Barwin-like endoglucanases"/>
    <property type="match status" value="1"/>
</dbReference>
<evidence type="ECO:0000256" key="1">
    <source>
        <dbReference type="ARBA" id="ARBA00022729"/>
    </source>
</evidence>
<evidence type="ECO:0000256" key="2">
    <source>
        <dbReference type="SAM" id="SignalP"/>
    </source>
</evidence>
<feature type="domain" description="RlpA-like protein double-psi beta-barrel" evidence="3">
    <location>
        <begin position="86"/>
        <end position="134"/>
    </location>
</feature>
<evidence type="ECO:0000313" key="4">
    <source>
        <dbReference type="EMBL" id="KAK3372675.1"/>
    </source>
</evidence>
<dbReference type="Proteomes" id="UP001285441">
    <property type="component" value="Unassembled WGS sequence"/>
</dbReference>
<name>A0AAE0N742_9PEZI</name>
<evidence type="ECO:0000259" key="3">
    <source>
        <dbReference type="Pfam" id="PF03330"/>
    </source>
</evidence>
<accession>A0AAE0N742</accession>
<dbReference type="InterPro" id="IPR051477">
    <property type="entry name" value="Expansin_CellWall"/>
</dbReference>
<gene>
    <name evidence="4" type="ORF">B0H63DRAFT_514032</name>
</gene>
<comment type="caution">
    <text evidence="4">The sequence shown here is derived from an EMBL/GenBank/DDBJ whole genome shotgun (WGS) entry which is preliminary data.</text>
</comment>
<keyword evidence="1 2" id="KW-0732">Signal</keyword>
<dbReference type="AlphaFoldDB" id="A0AAE0N742"/>